<evidence type="ECO:0000313" key="5">
    <source>
        <dbReference type="Proteomes" id="UP001589647"/>
    </source>
</evidence>
<name>A0ABV5I6N3_9ACTN</name>
<evidence type="ECO:0000259" key="3">
    <source>
        <dbReference type="Pfam" id="PF22725"/>
    </source>
</evidence>
<dbReference type="InterPro" id="IPR050463">
    <property type="entry name" value="Gfo/Idh/MocA_oxidrdct_glycsds"/>
</dbReference>
<dbReference type="Pfam" id="PF01408">
    <property type="entry name" value="GFO_IDH_MocA"/>
    <property type="match status" value="1"/>
</dbReference>
<organism evidence="4 5">
    <name type="scientific">Nonomuraea spiralis</name>
    <dbReference type="NCBI Taxonomy" id="46182"/>
    <lineage>
        <taxon>Bacteria</taxon>
        <taxon>Bacillati</taxon>
        <taxon>Actinomycetota</taxon>
        <taxon>Actinomycetes</taxon>
        <taxon>Streptosporangiales</taxon>
        <taxon>Streptosporangiaceae</taxon>
        <taxon>Nonomuraea</taxon>
    </lineage>
</organism>
<dbReference type="SUPFAM" id="SSF51735">
    <property type="entry name" value="NAD(P)-binding Rossmann-fold domains"/>
    <property type="match status" value="1"/>
</dbReference>
<proteinExistence type="predicted"/>
<dbReference type="InterPro" id="IPR055170">
    <property type="entry name" value="GFO_IDH_MocA-like_dom"/>
</dbReference>
<dbReference type="PANTHER" id="PTHR43818:SF11">
    <property type="entry name" value="BCDNA.GH03377"/>
    <property type="match status" value="1"/>
</dbReference>
<dbReference type="PANTHER" id="PTHR43818">
    <property type="entry name" value="BCDNA.GH03377"/>
    <property type="match status" value="1"/>
</dbReference>
<reference evidence="4 5" key="1">
    <citation type="submission" date="2024-09" db="EMBL/GenBank/DDBJ databases">
        <authorList>
            <person name="Sun Q."/>
            <person name="Mori K."/>
        </authorList>
    </citation>
    <scope>NUCLEOTIDE SEQUENCE [LARGE SCALE GENOMIC DNA]</scope>
    <source>
        <strain evidence="4 5">CCM 3426</strain>
    </source>
</reference>
<sequence length="348" mass="38103">MTVSKPGVGIAGLGLISKTHAAAYKRMSDVVDLVAGCDVNPEATAAFTAEFGAKTYTDLQDLIDDPRVDVVDLILPHHLHYDAAMAVLDAGKHLILEKPVAPTYEQSVAIQRRAAEAGVHFMVAENSRYIAAYQAVHRLLREGAIGEVIHARTYLRSNEKAHLSMPGYWRTQFKLGGGLVMDTGAHSFYLLKWLLGEFDELTGVSKKVFPLDNEIEDTAEVYGRMRSGAHFSCGFTSVSEVPHSERLELFGTEGGILVDQMSDPVVKVFRGQHDFLGEAITEVPFGPDAWHPGGWHYESVITEVTDYVRSLVEGRPPLIDSGDTVYAMRVVEAAYESIQSGKTVTLPA</sequence>
<evidence type="ECO:0000313" key="4">
    <source>
        <dbReference type="EMBL" id="MFB9200190.1"/>
    </source>
</evidence>
<accession>A0ABV5I6N3</accession>
<protein>
    <submittedName>
        <fullName evidence="4">Gfo/Idh/MocA family protein</fullName>
    </submittedName>
</protein>
<keyword evidence="5" id="KW-1185">Reference proteome</keyword>
<gene>
    <name evidence="4" type="ORF">ACFFV7_03205</name>
</gene>
<evidence type="ECO:0000259" key="2">
    <source>
        <dbReference type="Pfam" id="PF01408"/>
    </source>
</evidence>
<dbReference type="SUPFAM" id="SSF55347">
    <property type="entry name" value="Glyceraldehyde-3-phosphate dehydrogenase-like, C-terminal domain"/>
    <property type="match status" value="1"/>
</dbReference>
<dbReference type="RefSeq" id="WP_189645772.1">
    <property type="nucleotide sequence ID" value="NZ_BMRC01000001.1"/>
</dbReference>
<keyword evidence="1" id="KW-0560">Oxidoreductase</keyword>
<dbReference type="EMBL" id="JBHMEI010000001">
    <property type="protein sequence ID" value="MFB9200190.1"/>
    <property type="molecule type" value="Genomic_DNA"/>
</dbReference>
<dbReference type="Gene3D" id="3.30.360.10">
    <property type="entry name" value="Dihydrodipicolinate Reductase, domain 2"/>
    <property type="match status" value="1"/>
</dbReference>
<comment type="caution">
    <text evidence="4">The sequence shown here is derived from an EMBL/GenBank/DDBJ whole genome shotgun (WGS) entry which is preliminary data.</text>
</comment>
<dbReference type="InterPro" id="IPR036291">
    <property type="entry name" value="NAD(P)-bd_dom_sf"/>
</dbReference>
<dbReference type="Proteomes" id="UP001589647">
    <property type="component" value="Unassembled WGS sequence"/>
</dbReference>
<dbReference type="Pfam" id="PF22725">
    <property type="entry name" value="GFO_IDH_MocA_C3"/>
    <property type="match status" value="1"/>
</dbReference>
<feature type="domain" description="GFO/IDH/MocA-like oxidoreductase" evidence="3">
    <location>
        <begin position="133"/>
        <end position="256"/>
    </location>
</feature>
<dbReference type="InterPro" id="IPR000683">
    <property type="entry name" value="Gfo/Idh/MocA-like_OxRdtase_N"/>
</dbReference>
<feature type="domain" description="Gfo/Idh/MocA-like oxidoreductase N-terminal" evidence="2">
    <location>
        <begin position="8"/>
        <end position="124"/>
    </location>
</feature>
<evidence type="ECO:0000256" key="1">
    <source>
        <dbReference type="ARBA" id="ARBA00023002"/>
    </source>
</evidence>
<dbReference type="Gene3D" id="3.40.50.720">
    <property type="entry name" value="NAD(P)-binding Rossmann-like Domain"/>
    <property type="match status" value="1"/>
</dbReference>